<proteinExistence type="predicted"/>
<feature type="region of interest" description="Disordered" evidence="1">
    <location>
        <begin position="55"/>
        <end position="95"/>
    </location>
</feature>
<accession>A0ABW2BBK6</accession>
<organism evidence="2 3">
    <name type="scientific">Sulfitobacter porphyrae</name>
    <dbReference type="NCBI Taxonomy" id="1246864"/>
    <lineage>
        <taxon>Bacteria</taxon>
        <taxon>Pseudomonadati</taxon>
        <taxon>Pseudomonadota</taxon>
        <taxon>Alphaproteobacteria</taxon>
        <taxon>Rhodobacterales</taxon>
        <taxon>Roseobacteraceae</taxon>
        <taxon>Sulfitobacter</taxon>
    </lineage>
</organism>
<comment type="caution">
    <text evidence="2">The sequence shown here is derived from an EMBL/GenBank/DDBJ whole genome shotgun (WGS) entry which is preliminary data.</text>
</comment>
<dbReference type="EMBL" id="JBHSWG010000008">
    <property type="protein sequence ID" value="MFC6763120.1"/>
    <property type="molecule type" value="Genomic_DNA"/>
</dbReference>
<keyword evidence="3" id="KW-1185">Reference proteome</keyword>
<protein>
    <submittedName>
        <fullName evidence="2">Uncharacterized protein</fullName>
    </submittedName>
</protein>
<sequence>MINLSLECLQLGNDGEQTDQVCSGNSPCSSYSGLVGSFKPPGPAAVTIPYSAKMGAKGVDQGDPMTDEEIPRFGQQESNRAAPGSSLRRSAWSTA</sequence>
<dbReference type="Proteomes" id="UP001596353">
    <property type="component" value="Unassembled WGS sequence"/>
</dbReference>
<name>A0ABW2BBK6_9RHOB</name>
<evidence type="ECO:0000313" key="3">
    <source>
        <dbReference type="Proteomes" id="UP001596353"/>
    </source>
</evidence>
<evidence type="ECO:0000256" key="1">
    <source>
        <dbReference type="SAM" id="MobiDB-lite"/>
    </source>
</evidence>
<reference evidence="3" key="1">
    <citation type="journal article" date="2019" name="Int. J. Syst. Evol. Microbiol.">
        <title>The Global Catalogue of Microorganisms (GCM) 10K type strain sequencing project: providing services to taxonomists for standard genome sequencing and annotation.</title>
        <authorList>
            <consortium name="The Broad Institute Genomics Platform"/>
            <consortium name="The Broad Institute Genome Sequencing Center for Infectious Disease"/>
            <person name="Wu L."/>
            <person name="Ma J."/>
        </authorList>
    </citation>
    <scope>NUCLEOTIDE SEQUENCE [LARGE SCALE GENOMIC DNA]</scope>
    <source>
        <strain evidence="3">CCUG 66188</strain>
    </source>
</reference>
<evidence type="ECO:0000313" key="2">
    <source>
        <dbReference type="EMBL" id="MFC6763120.1"/>
    </source>
</evidence>
<gene>
    <name evidence="2" type="ORF">ACFQFQ_31600</name>
</gene>